<protein>
    <submittedName>
        <fullName evidence="3">Transposase</fullName>
    </submittedName>
</protein>
<accession>A0A286TF15</accession>
<dbReference type="Pfam" id="PF07282">
    <property type="entry name" value="Cas12f1-like_TNB"/>
    <property type="match status" value="1"/>
</dbReference>
<dbReference type="AlphaFoldDB" id="A0A286TF15"/>
<dbReference type="Proteomes" id="UP000262177">
    <property type="component" value="Chromosome"/>
</dbReference>
<reference evidence="3 4" key="1">
    <citation type="journal article" date="2017" name="Biosci. Biotechnol. Biochem.">
        <title>Identification and characterization of a sulfoglycosidase from Bifidobacterium bifidum implicated in mucin glycan utilization.</title>
        <authorList>
            <person name="Katoh T."/>
            <person name="Maeshibu T."/>
            <person name="Kikkawa K."/>
            <person name="Gotoh A."/>
            <person name="Tomabechi Y."/>
            <person name="Nakamura M."/>
            <person name="Liao W.-H."/>
            <person name="Yamaguchi M."/>
            <person name="Ashida H."/>
            <person name="Yamamoto K."/>
            <person name="Katayama T."/>
        </authorList>
    </citation>
    <scope>NUCLEOTIDE SEQUENCE [LARGE SCALE GENOMIC DNA]</scope>
    <source>
        <strain evidence="3 4">JCM 7004</strain>
    </source>
</reference>
<evidence type="ECO:0000313" key="4">
    <source>
        <dbReference type="Proteomes" id="UP000262177"/>
    </source>
</evidence>
<evidence type="ECO:0000259" key="2">
    <source>
        <dbReference type="Pfam" id="PF07282"/>
    </source>
</evidence>
<evidence type="ECO:0000256" key="1">
    <source>
        <dbReference type="ARBA" id="ARBA00023125"/>
    </source>
</evidence>
<feature type="domain" description="Cas12f1-like TNB" evidence="2">
    <location>
        <begin position="48"/>
        <end position="115"/>
    </location>
</feature>
<keyword evidence="1" id="KW-0238">DNA-binding</keyword>
<dbReference type="EMBL" id="AP018131">
    <property type="protein sequence ID" value="BBA48849.1"/>
    <property type="molecule type" value="Genomic_DNA"/>
</dbReference>
<evidence type="ECO:0000313" key="3">
    <source>
        <dbReference type="EMBL" id="BBA48849.1"/>
    </source>
</evidence>
<dbReference type="GO" id="GO:0003677">
    <property type="term" value="F:DNA binding"/>
    <property type="evidence" value="ECO:0007669"/>
    <property type="project" value="UniProtKB-KW"/>
</dbReference>
<organism evidence="3 4">
    <name type="scientific">Bifidobacterium bifidum LMG 13195</name>
    <dbReference type="NCBI Taxonomy" id="1207542"/>
    <lineage>
        <taxon>Bacteria</taxon>
        <taxon>Bacillati</taxon>
        <taxon>Actinomycetota</taxon>
        <taxon>Actinomycetes</taxon>
        <taxon>Bifidobacteriales</taxon>
        <taxon>Bifidobacteriaceae</taxon>
        <taxon>Bifidobacterium</taxon>
    </lineage>
</organism>
<dbReference type="InterPro" id="IPR010095">
    <property type="entry name" value="Cas12f1-like_TNB"/>
</dbReference>
<sequence length="128" mass="14975">MPEEYRHGRFGTARLLSRRNKWLLLKCIRETTVKANRGRRYVQVSRAFFQLRQIIEYKARRAGHAVMLIDPAYTSQTCPRCGMVRKTSRHKNAHLYVCANCGYRSNDDRVAAMNIRGIGYETLDQLPR</sequence>
<gene>
    <name evidence="3" type="ORF">BBJK_02739</name>
</gene>
<name>A0A286TF15_BIFBI</name>
<proteinExistence type="predicted"/>